<dbReference type="Gene3D" id="3.40.50.2000">
    <property type="entry name" value="Glycogen Phosphorylase B"/>
    <property type="match status" value="1"/>
</dbReference>
<evidence type="ECO:0000259" key="1">
    <source>
        <dbReference type="Pfam" id="PF26337"/>
    </source>
</evidence>
<feature type="domain" description="Glucosyltransferase 3-like C-terminal" evidence="1">
    <location>
        <begin position="2"/>
        <end position="138"/>
    </location>
</feature>
<dbReference type="GO" id="GO:0016740">
    <property type="term" value="F:transferase activity"/>
    <property type="evidence" value="ECO:0007669"/>
    <property type="project" value="UniProtKB-KW"/>
</dbReference>
<evidence type="ECO:0000313" key="2">
    <source>
        <dbReference type="EMBL" id="VNP45312.1"/>
    </source>
</evidence>
<keyword evidence="2" id="KW-0808">Transferase</keyword>
<dbReference type="InterPro" id="IPR058592">
    <property type="entry name" value="Gtf3_C"/>
</dbReference>
<dbReference type="Pfam" id="PF26337">
    <property type="entry name" value="Gtf3_C"/>
    <property type="match status" value="1"/>
</dbReference>
<reference evidence="2" key="1">
    <citation type="submission" date="2019-04" db="EMBL/GenBank/DDBJ databases">
        <authorList>
            <consortium name="Pathogen Informatics"/>
        </authorList>
    </citation>
    <scope>NUCLEOTIDE SEQUENCE</scope>
    <source>
        <strain evidence="2">GPSC33</strain>
    </source>
</reference>
<dbReference type="AlphaFoldDB" id="A0A4J1UK81"/>
<dbReference type="EMBL" id="CAATGI010000002">
    <property type="protein sequence ID" value="VNP45312.1"/>
    <property type="molecule type" value="Genomic_DNA"/>
</dbReference>
<proteinExistence type="predicted"/>
<organism evidence="2">
    <name type="scientific">Streptococcus pneumoniae</name>
    <dbReference type="NCBI Taxonomy" id="1313"/>
    <lineage>
        <taxon>Bacteria</taxon>
        <taxon>Bacillati</taxon>
        <taxon>Bacillota</taxon>
        <taxon>Bacilli</taxon>
        <taxon>Lactobacillales</taxon>
        <taxon>Streptococcaceae</taxon>
        <taxon>Streptococcus</taxon>
    </lineage>
</organism>
<gene>
    <name evidence="2" type="ORF">SAMEA3208857_00781</name>
</gene>
<protein>
    <submittedName>
        <fullName evidence="2">Glycosyl transferase</fullName>
    </submittedName>
</protein>
<accession>A0A4J1UK81</accession>
<name>A0A4J1UK81_STREE</name>
<sequence length="145" mass="16280">MRVFSNKGEASSSARNLSIEGWKKDEELLLELSKGGFGLVWGTHQNEGESNQYYTLNISHKVSTYLTAGIPVIVPSNLSTAKFIVDQGLGFVANSLEEVHAIVDKMNLQEYQEMTNRIKTFSYLLKEGYFTKKLLVDAIYHLGVE</sequence>